<dbReference type="Proteomes" id="UP000183898">
    <property type="component" value="Unassembled WGS sequence"/>
</dbReference>
<name>A0A1H8LF77_9PROT</name>
<protein>
    <submittedName>
        <fullName evidence="1">Uncharacterized protein</fullName>
    </submittedName>
</protein>
<reference evidence="1 2" key="1">
    <citation type="submission" date="2016-10" db="EMBL/GenBank/DDBJ databases">
        <authorList>
            <person name="de Groot N.N."/>
        </authorList>
    </citation>
    <scope>NUCLEOTIDE SEQUENCE [LARGE SCALE GENOMIC DNA]</scope>
    <source>
        <strain evidence="1 2">Nl18</strain>
    </source>
</reference>
<organism evidence="1 2">
    <name type="scientific">Nitrosospira multiformis</name>
    <dbReference type="NCBI Taxonomy" id="1231"/>
    <lineage>
        <taxon>Bacteria</taxon>
        <taxon>Pseudomonadati</taxon>
        <taxon>Pseudomonadota</taxon>
        <taxon>Betaproteobacteria</taxon>
        <taxon>Nitrosomonadales</taxon>
        <taxon>Nitrosomonadaceae</taxon>
        <taxon>Nitrosospira</taxon>
    </lineage>
</organism>
<evidence type="ECO:0000313" key="1">
    <source>
        <dbReference type="EMBL" id="SEO03852.1"/>
    </source>
</evidence>
<sequence length="110" mass="11757">MAARFLNTSSVLMCPHGGKVQLVSANTRVKAMGDYMLRTSDKFTITGCSLNIAGVPHPCVRVQWMQPATRSQVQSDSTLTKDNIGLCVAADQAVQGTVTISFAQLRVTGV</sequence>
<evidence type="ECO:0000313" key="2">
    <source>
        <dbReference type="Proteomes" id="UP000183898"/>
    </source>
</evidence>
<dbReference type="RefSeq" id="WP_074747564.1">
    <property type="nucleotide sequence ID" value="NZ_FOCT01000010.1"/>
</dbReference>
<gene>
    <name evidence="1" type="ORF">SAMN05216404_11086</name>
</gene>
<dbReference type="AlphaFoldDB" id="A0A1H8LF77"/>
<accession>A0A1H8LF77</accession>
<proteinExistence type="predicted"/>
<dbReference type="EMBL" id="FOCT01000010">
    <property type="protein sequence ID" value="SEO03852.1"/>
    <property type="molecule type" value="Genomic_DNA"/>
</dbReference>